<dbReference type="FunFam" id="3.30.499.10:FF:000011">
    <property type="entry name" value="Iron-responsive element binding protein 2"/>
    <property type="match status" value="1"/>
</dbReference>
<dbReference type="FunFam" id="3.30.499.10:FF:000012">
    <property type="entry name" value="Iron-responsive element binding protein 2"/>
    <property type="match status" value="1"/>
</dbReference>
<evidence type="ECO:0000256" key="13">
    <source>
        <dbReference type="RuleBase" id="RU361275"/>
    </source>
</evidence>
<keyword evidence="10" id="KW-0694">RNA-binding</keyword>
<dbReference type="PROSITE" id="PS01244">
    <property type="entry name" value="ACONITASE_2"/>
    <property type="match status" value="1"/>
</dbReference>
<evidence type="ECO:0000256" key="11">
    <source>
        <dbReference type="ARBA" id="ARBA00023004"/>
    </source>
</evidence>
<dbReference type="Gene3D" id="3.20.19.10">
    <property type="entry name" value="Aconitase, domain 4"/>
    <property type="match status" value="1"/>
</dbReference>
<keyword evidence="12 13" id="KW-0411">Iron-sulfur</keyword>
<dbReference type="Gene3D" id="3.30.499.10">
    <property type="entry name" value="Aconitase, domain 3"/>
    <property type="match status" value="3"/>
</dbReference>
<dbReference type="NCBIfam" id="TIGR01341">
    <property type="entry name" value="aconitase_1"/>
    <property type="match status" value="1"/>
</dbReference>
<keyword evidence="6 13" id="KW-0004">4Fe-4S</keyword>
<dbReference type="InterPro" id="IPR018136">
    <property type="entry name" value="Aconitase_4Fe-4S_BS"/>
</dbReference>
<dbReference type="InterPro" id="IPR036008">
    <property type="entry name" value="Aconitase_4Fe-4S_dom"/>
</dbReference>
<evidence type="ECO:0000256" key="7">
    <source>
        <dbReference type="ARBA" id="ARBA00022490"/>
    </source>
</evidence>
<dbReference type="GO" id="GO:0046872">
    <property type="term" value="F:metal ion binding"/>
    <property type="evidence" value="ECO:0007669"/>
    <property type="project" value="UniProtKB-KW"/>
</dbReference>
<dbReference type="InterPro" id="IPR001030">
    <property type="entry name" value="Acoase/IPM_deHydtase_lsu_aba"/>
</dbReference>
<proteinExistence type="inferred from homology"/>
<dbReference type="Gene3D" id="6.10.190.10">
    <property type="match status" value="1"/>
</dbReference>
<evidence type="ECO:0000256" key="4">
    <source>
        <dbReference type="ARBA" id="ARBA00007185"/>
    </source>
</evidence>
<dbReference type="InterPro" id="IPR044137">
    <property type="entry name" value="AcnA_IRP_Swivel"/>
</dbReference>
<keyword evidence="8" id="KW-0479">Metal-binding</keyword>
<dbReference type="Ensembl" id="ENSCCRT00020107855.1">
    <property type="protein sequence ID" value="ENSCCRP00020098635.1"/>
    <property type="gene ID" value="ENSCCRG00020040516.1"/>
</dbReference>
<sequence>MALGSPQHEHPFGHLIDTLRSEQYEERRYFNPQKLSDVRYENLPFCMRVLLESAIRKCDGFYIKTDDVSSILDWQMQQNQAEVAFSPARVLLQDFTGIPAMVDLAAMRDALAKQGVDPNLVNPRCHTDLIVDHSLQIDYSKCSGGHCAGQRPGHRGGCSKASCSDAPSGRSAAVQIENTPLLCPFHLQPVNLYITEINYILKYIQIENAFKNINVVPPDINTVHQVNLEYLCQVVQEGEGFIYPDSVVGTDSHTTMINGLGILGWGVGGIESEAVMLGQPVSLTLPQVVGCKLVGTINPLATSIDIVLGITKHLRQAGIGGKFVEFFGPGVQQLSAPDRTTIANMCPEYNATVSFFPVDDITLQHFKHTSTDHPLVVLEDYLKAIKLFKSYGDQSEDPQYSEVIEMNLSSIVPHVSGPKRPQDRVAVTCMKEDFINCLNEKVGFKGFHVSKEKQATQVPFLHEGAEYSLAHGSVVIAAVISCTNNCNPSVMLAAGLLAKKAVEAGLTVKPYIRTSLVPGSGTVTHYLNTTGVLPYLRKLGFEVVGYGCATCVGNTAPLPESVVDAIKQGDLVACGVLSGNRHLEGRLCDCVRANYLASPPLVVAYAIAGTVSINLETEPLGVNSEGKDVYLRDIWPSKEEVNHMEENIVIASMFKELRSRMEKGSTFWNRIESAESALFPWDPKSTYIRCPAFFSKLVKVCAPQSIEGAYPLLFLGDKVTTDHISPAGSIARVSAAARYLQSKRLTPREFNSYGARRGNDAVMTRGTFASIKLQNRLIGKTGPKTLHIPSGQTLDVFEAAERYQRDGVPLIILAGKEYGSGSSRDWAAKGPYLMGVRAVIAESFEKIHRNHLVGMGIAPLQFLPGQNADSLELCGKERFTINIPQELMPRQQLTTSTGKSFSVTALFENDMDVAFFRHGGILKYVARSLLL</sequence>
<evidence type="ECO:0000259" key="14">
    <source>
        <dbReference type="Pfam" id="PF00330"/>
    </source>
</evidence>
<evidence type="ECO:0000256" key="1">
    <source>
        <dbReference type="ARBA" id="ARBA00001966"/>
    </source>
</evidence>
<feature type="domain" description="Aconitase/3-isopropylmalate dehydratase large subunit alpha/beta/alpha" evidence="14">
    <location>
        <begin position="74"/>
        <end position="136"/>
    </location>
</feature>
<dbReference type="FunFam" id="3.30.499.10:FF:000005">
    <property type="entry name" value="cytoplasmic aconitate hydratase"/>
    <property type="match status" value="1"/>
</dbReference>
<comment type="cofactor">
    <cofactor evidence="1">
        <name>[4Fe-4S] cluster</name>
        <dbReference type="ChEBI" id="CHEBI:49883"/>
    </cofactor>
</comment>
<dbReference type="AlphaFoldDB" id="A0A8C2JTS0"/>
<keyword evidence="11 13" id="KW-0408">Iron</keyword>
<organism evidence="16 17">
    <name type="scientific">Cyprinus carpio</name>
    <name type="common">Common carp</name>
    <dbReference type="NCBI Taxonomy" id="7962"/>
    <lineage>
        <taxon>Eukaryota</taxon>
        <taxon>Metazoa</taxon>
        <taxon>Chordata</taxon>
        <taxon>Craniata</taxon>
        <taxon>Vertebrata</taxon>
        <taxon>Euteleostomi</taxon>
        <taxon>Actinopterygii</taxon>
        <taxon>Neopterygii</taxon>
        <taxon>Teleostei</taxon>
        <taxon>Ostariophysi</taxon>
        <taxon>Cypriniformes</taxon>
        <taxon>Cyprinidae</taxon>
        <taxon>Cyprininae</taxon>
        <taxon>Cyprinus</taxon>
    </lineage>
</organism>
<evidence type="ECO:0000256" key="3">
    <source>
        <dbReference type="ARBA" id="ARBA00004496"/>
    </source>
</evidence>
<dbReference type="Pfam" id="PF00694">
    <property type="entry name" value="Aconitase_C"/>
    <property type="match status" value="1"/>
</dbReference>
<dbReference type="GO" id="GO:0030350">
    <property type="term" value="F:iron-responsive element binding"/>
    <property type="evidence" value="ECO:0007669"/>
    <property type="project" value="UniProtKB-ARBA"/>
</dbReference>
<evidence type="ECO:0000259" key="15">
    <source>
        <dbReference type="Pfam" id="PF00694"/>
    </source>
</evidence>
<dbReference type="InterPro" id="IPR000573">
    <property type="entry name" value="AconitaseA/IPMdHydase_ssu_swvl"/>
</dbReference>
<dbReference type="GO" id="GO:0005737">
    <property type="term" value="C:cytoplasm"/>
    <property type="evidence" value="ECO:0007669"/>
    <property type="project" value="UniProtKB-SubCell"/>
</dbReference>
<evidence type="ECO:0000313" key="17">
    <source>
        <dbReference type="Proteomes" id="UP000694701"/>
    </source>
</evidence>
<feature type="domain" description="Aconitase/3-isopropylmalate dehydratase large subunit alpha/beta/alpha" evidence="14">
    <location>
        <begin position="207"/>
        <end position="609"/>
    </location>
</feature>
<dbReference type="FunFam" id="3.20.19.10:FF:000005">
    <property type="entry name" value="Iron-responsive element-binding protein 2"/>
    <property type="match status" value="1"/>
</dbReference>
<keyword evidence="7 13" id="KW-0963">Cytoplasm</keyword>
<dbReference type="Proteomes" id="UP000694701">
    <property type="component" value="Unplaced"/>
</dbReference>
<dbReference type="Pfam" id="PF00330">
    <property type="entry name" value="Aconitase"/>
    <property type="match status" value="2"/>
</dbReference>
<dbReference type="SUPFAM" id="SSF53732">
    <property type="entry name" value="Aconitase iron-sulfur domain"/>
    <property type="match status" value="1"/>
</dbReference>
<dbReference type="SUPFAM" id="SSF52016">
    <property type="entry name" value="LeuD/IlvD-like"/>
    <property type="match status" value="1"/>
</dbReference>
<dbReference type="InterPro" id="IPR015931">
    <property type="entry name" value="Acnase/IPM_dHydase_lsu_aba_1/3"/>
</dbReference>
<evidence type="ECO:0000256" key="5">
    <source>
        <dbReference type="ARBA" id="ARBA00015385"/>
    </source>
</evidence>
<evidence type="ECO:0000256" key="8">
    <source>
        <dbReference type="ARBA" id="ARBA00022723"/>
    </source>
</evidence>
<reference evidence="16" key="1">
    <citation type="submission" date="2025-08" db="UniProtKB">
        <authorList>
            <consortium name="Ensembl"/>
        </authorList>
    </citation>
    <scope>IDENTIFICATION</scope>
</reference>
<dbReference type="CDD" id="cd01580">
    <property type="entry name" value="AcnA_IRP_Swivel"/>
    <property type="match status" value="1"/>
</dbReference>
<evidence type="ECO:0000313" key="16">
    <source>
        <dbReference type="Ensembl" id="ENSCCRP00020098635.1"/>
    </source>
</evidence>
<evidence type="ECO:0000256" key="12">
    <source>
        <dbReference type="ARBA" id="ARBA00023014"/>
    </source>
</evidence>
<dbReference type="NCBIfam" id="NF006757">
    <property type="entry name" value="PRK09277.1"/>
    <property type="match status" value="1"/>
</dbReference>
<keyword evidence="9" id="KW-0832">Ubl conjugation</keyword>
<evidence type="ECO:0000256" key="2">
    <source>
        <dbReference type="ARBA" id="ARBA00003938"/>
    </source>
</evidence>
<protein>
    <recommendedName>
        <fullName evidence="5">Iron-responsive element-binding protein 2</fullName>
    </recommendedName>
</protein>
<feature type="domain" description="Aconitase A/isopropylmalate dehydratase small subunit swivel" evidence="15">
    <location>
        <begin position="737"/>
        <end position="863"/>
    </location>
</feature>
<dbReference type="NCBIfam" id="NF009520">
    <property type="entry name" value="PRK12881.1"/>
    <property type="match status" value="1"/>
</dbReference>
<comment type="subcellular location">
    <subcellularLocation>
        <location evidence="3 13">Cytoplasm</location>
    </subcellularLocation>
</comment>
<dbReference type="GO" id="GO:0051539">
    <property type="term" value="F:4 iron, 4 sulfur cluster binding"/>
    <property type="evidence" value="ECO:0007669"/>
    <property type="project" value="UniProtKB-KW"/>
</dbReference>
<dbReference type="GO" id="GO:0017148">
    <property type="term" value="P:negative regulation of translation"/>
    <property type="evidence" value="ECO:0007669"/>
    <property type="project" value="UniProtKB-ARBA"/>
</dbReference>
<accession>A0A8C2JTS0</accession>
<comment type="function">
    <text evidence="2">RNA-binding protein that binds to iron-responsive elements (IRES), which are stem-loop structures found in the 5'-UTR of ferritin, and delta aminolevulinic acid synthase mRNAs, and in the 3'-UTR of transferrin receptor mRNA. Binding to the IRE element in ferritin results in the repression of its mRNA translation. Binding of the protein to the transferrin receptor mRNA inhibits the degradation of this otherwise rapidly degraded mRNA.</text>
</comment>
<evidence type="ECO:0000256" key="9">
    <source>
        <dbReference type="ARBA" id="ARBA00022843"/>
    </source>
</evidence>
<dbReference type="PANTHER" id="PTHR11670">
    <property type="entry name" value="ACONITASE/IRON-RESPONSIVE ELEMENT FAMILY MEMBER"/>
    <property type="match status" value="1"/>
</dbReference>
<evidence type="ECO:0000256" key="6">
    <source>
        <dbReference type="ARBA" id="ARBA00022485"/>
    </source>
</evidence>
<dbReference type="PRINTS" id="PR00415">
    <property type="entry name" value="ACONITASE"/>
</dbReference>
<dbReference type="PROSITE" id="PS00450">
    <property type="entry name" value="ACONITASE_1"/>
    <property type="match status" value="1"/>
</dbReference>
<dbReference type="InterPro" id="IPR015928">
    <property type="entry name" value="Aconitase/3IPM_dehydase_swvl"/>
</dbReference>
<name>A0A8C2JTS0_CYPCA</name>
<evidence type="ECO:0000256" key="10">
    <source>
        <dbReference type="ARBA" id="ARBA00022884"/>
    </source>
</evidence>
<comment type="similarity">
    <text evidence="4 13">Belongs to the aconitase/IPM isomerase family.</text>
</comment>
<dbReference type="InterPro" id="IPR006249">
    <property type="entry name" value="Aconitase/IRP2"/>
</dbReference>